<evidence type="ECO:0000313" key="6">
    <source>
        <dbReference type="Proteomes" id="UP000738349"/>
    </source>
</evidence>
<dbReference type="Proteomes" id="UP000738349">
    <property type="component" value="Unassembled WGS sequence"/>
</dbReference>
<dbReference type="GO" id="GO:0000981">
    <property type="term" value="F:DNA-binding transcription factor activity, RNA polymerase II-specific"/>
    <property type="evidence" value="ECO:0007669"/>
    <property type="project" value="InterPro"/>
</dbReference>
<feature type="compositionally biased region" description="Polar residues" evidence="3">
    <location>
        <begin position="178"/>
        <end position="190"/>
    </location>
</feature>
<keyword evidence="2" id="KW-0539">Nucleus</keyword>
<evidence type="ECO:0000259" key="4">
    <source>
        <dbReference type="PROSITE" id="PS50048"/>
    </source>
</evidence>
<dbReference type="PANTHER" id="PTHR37534:SF10">
    <property type="entry name" value="ZN(II)2CYS6 TRANSCRIPTION FACTOR (EUROFUNG)"/>
    <property type="match status" value="1"/>
</dbReference>
<dbReference type="GO" id="GO:0008270">
    <property type="term" value="F:zinc ion binding"/>
    <property type="evidence" value="ECO:0007669"/>
    <property type="project" value="InterPro"/>
</dbReference>
<dbReference type="Pfam" id="PF00172">
    <property type="entry name" value="Zn_clus"/>
    <property type="match status" value="1"/>
</dbReference>
<feature type="region of interest" description="Disordered" evidence="3">
    <location>
        <begin position="121"/>
        <end position="223"/>
    </location>
</feature>
<dbReference type="OrthoDB" id="5278208at2759"/>
<comment type="subcellular location">
    <subcellularLocation>
        <location evidence="1">Nucleus</location>
    </subcellularLocation>
</comment>
<organism evidence="5 6">
    <name type="scientific">Dactylonectria macrodidyma</name>
    <dbReference type="NCBI Taxonomy" id="307937"/>
    <lineage>
        <taxon>Eukaryota</taxon>
        <taxon>Fungi</taxon>
        <taxon>Dikarya</taxon>
        <taxon>Ascomycota</taxon>
        <taxon>Pezizomycotina</taxon>
        <taxon>Sordariomycetes</taxon>
        <taxon>Hypocreomycetidae</taxon>
        <taxon>Hypocreales</taxon>
        <taxon>Nectriaceae</taxon>
        <taxon>Dactylonectria</taxon>
    </lineage>
</organism>
<dbReference type="CDD" id="cd00067">
    <property type="entry name" value="GAL4"/>
    <property type="match status" value="1"/>
</dbReference>
<dbReference type="PROSITE" id="PS00463">
    <property type="entry name" value="ZN2_CY6_FUNGAL_1"/>
    <property type="match status" value="1"/>
</dbReference>
<feature type="compositionally biased region" description="Low complexity" evidence="3">
    <location>
        <begin position="200"/>
        <end position="214"/>
    </location>
</feature>
<dbReference type="AlphaFoldDB" id="A0A9P9FGY9"/>
<dbReference type="PANTHER" id="PTHR37534">
    <property type="entry name" value="TRANSCRIPTIONAL ACTIVATOR PROTEIN UGA3"/>
    <property type="match status" value="1"/>
</dbReference>
<accession>A0A9P9FGY9</accession>
<dbReference type="InterPro" id="IPR021858">
    <property type="entry name" value="Fun_TF"/>
</dbReference>
<dbReference type="SUPFAM" id="SSF57701">
    <property type="entry name" value="Zn2/Cys6 DNA-binding domain"/>
    <property type="match status" value="1"/>
</dbReference>
<comment type="caution">
    <text evidence="5">The sequence shown here is derived from an EMBL/GenBank/DDBJ whole genome shotgun (WGS) entry which is preliminary data.</text>
</comment>
<dbReference type="PROSITE" id="PS50048">
    <property type="entry name" value="ZN2_CY6_FUNGAL_2"/>
    <property type="match status" value="1"/>
</dbReference>
<gene>
    <name evidence="5" type="ORF">EDB81DRAFT_879134</name>
</gene>
<protein>
    <recommendedName>
        <fullName evidence="4">Zn(2)-C6 fungal-type domain-containing protein</fullName>
    </recommendedName>
</protein>
<evidence type="ECO:0000256" key="2">
    <source>
        <dbReference type="ARBA" id="ARBA00023242"/>
    </source>
</evidence>
<proteinExistence type="predicted"/>
<sequence length="701" mass="79463">MGDYYHHFLSSMSGAGMNPVTTPEEMFIPHMHGQPMPMPSAPVPGPYQQLGYFTGFPEPMMFNPSKPQKSRRKSGPATGTGIDHVKHRRTRSGCFMCRSRRVKCDETRPICERCKKGNRECVYPESSSSKGSSGSGKSRDASAAMQASPSSSTADDDEDTEQESKLETILDEDELESPAQTTSRSSQISFGNMPPRRQNSEAPSQSSTKSSSPSTVNETPISLSTTSYPSVEFPLHLGPPDWSHLPPDFQRCLAHFVDNMTNFHYCIPHDSDEFFKTIFPSAALRHEPLLNALVGFSAYHLTLQNPNGKLQDFLQYYNKSVTLLLATLKRKEKHSVATLLTILQLATIEEYLGDWVNLMGHQKAAFEILTNMFTPQTIVQTPMGRMCLQWYARFDNFIALMGGFPTDLPREWFTAMVEFHKSQMATYPEELRWRIEEWSARLRLISYDMSILFARGSRGQIPAEQFAIEHEQTTKLLVEWKETRDPALSDARYLVTDFSTPRPPDPDDIVDPYTPGILYEHPLFTTTILCAEWNSIMIMHKCQSSTMPPELLFRELGQHAYMACQHFESLEYWPFTPKGVLILTQASIAIAALFLPQDAQHHMWFRRKFALLETMGYIHPISLRTKMAEMFRDPSCAQWWLPNGEQFSPVLQSIRSFADERNAAAVTAQQENLREVRHIFAKLSMNEQISGTSTLGEGPAT</sequence>
<dbReference type="GO" id="GO:0045944">
    <property type="term" value="P:positive regulation of transcription by RNA polymerase II"/>
    <property type="evidence" value="ECO:0007669"/>
    <property type="project" value="TreeGrafter"/>
</dbReference>
<name>A0A9P9FGY9_9HYPO</name>
<dbReference type="Pfam" id="PF11951">
    <property type="entry name" value="Fungal_trans_2"/>
    <property type="match status" value="1"/>
</dbReference>
<feature type="compositionally biased region" description="Low complexity" evidence="3">
    <location>
        <begin position="126"/>
        <end position="153"/>
    </location>
</feature>
<evidence type="ECO:0000313" key="5">
    <source>
        <dbReference type="EMBL" id="KAH7160788.1"/>
    </source>
</evidence>
<dbReference type="EMBL" id="JAGMUV010000004">
    <property type="protein sequence ID" value="KAH7160788.1"/>
    <property type="molecule type" value="Genomic_DNA"/>
</dbReference>
<feature type="domain" description="Zn(2)-C6 fungal-type" evidence="4">
    <location>
        <begin position="93"/>
        <end position="123"/>
    </location>
</feature>
<dbReference type="GO" id="GO:0000976">
    <property type="term" value="F:transcription cis-regulatory region binding"/>
    <property type="evidence" value="ECO:0007669"/>
    <property type="project" value="TreeGrafter"/>
</dbReference>
<evidence type="ECO:0000256" key="1">
    <source>
        <dbReference type="ARBA" id="ARBA00004123"/>
    </source>
</evidence>
<dbReference type="Gene3D" id="4.10.240.10">
    <property type="entry name" value="Zn(2)-C6 fungal-type DNA-binding domain"/>
    <property type="match status" value="1"/>
</dbReference>
<dbReference type="InterPro" id="IPR001138">
    <property type="entry name" value="Zn2Cys6_DnaBD"/>
</dbReference>
<keyword evidence="6" id="KW-1185">Reference proteome</keyword>
<feature type="region of interest" description="Disordered" evidence="3">
    <location>
        <begin position="62"/>
        <end position="85"/>
    </location>
</feature>
<evidence type="ECO:0000256" key="3">
    <source>
        <dbReference type="SAM" id="MobiDB-lite"/>
    </source>
</evidence>
<reference evidence="5" key="1">
    <citation type="journal article" date="2021" name="Nat. Commun.">
        <title>Genetic determinants of endophytism in the Arabidopsis root mycobiome.</title>
        <authorList>
            <person name="Mesny F."/>
            <person name="Miyauchi S."/>
            <person name="Thiergart T."/>
            <person name="Pickel B."/>
            <person name="Atanasova L."/>
            <person name="Karlsson M."/>
            <person name="Huettel B."/>
            <person name="Barry K.W."/>
            <person name="Haridas S."/>
            <person name="Chen C."/>
            <person name="Bauer D."/>
            <person name="Andreopoulos W."/>
            <person name="Pangilinan J."/>
            <person name="LaButti K."/>
            <person name="Riley R."/>
            <person name="Lipzen A."/>
            <person name="Clum A."/>
            <person name="Drula E."/>
            <person name="Henrissat B."/>
            <person name="Kohler A."/>
            <person name="Grigoriev I.V."/>
            <person name="Martin F.M."/>
            <person name="Hacquard S."/>
        </authorList>
    </citation>
    <scope>NUCLEOTIDE SEQUENCE</scope>
    <source>
        <strain evidence="5">MPI-CAGE-AT-0147</strain>
    </source>
</reference>
<dbReference type="InterPro" id="IPR036864">
    <property type="entry name" value="Zn2-C6_fun-type_DNA-bd_sf"/>
</dbReference>
<dbReference type="GO" id="GO:0005634">
    <property type="term" value="C:nucleus"/>
    <property type="evidence" value="ECO:0007669"/>
    <property type="project" value="UniProtKB-SubCell"/>
</dbReference>
<dbReference type="SMART" id="SM00066">
    <property type="entry name" value="GAL4"/>
    <property type="match status" value="1"/>
</dbReference>